<proteinExistence type="predicted"/>
<feature type="domain" description="AP2/ERF" evidence="7">
    <location>
        <begin position="264"/>
        <end position="330"/>
    </location>
</feature>
<keyword evidence="3" id="KW-0238">DNA-binding</keyword>
<keyword evidence="5" id="KW-0539">Nucleus</keyword>
<comment type="subcellular location">
    <subcellularLocation>
        <location evidence="1">Nucleus</location>
    </subcellularLocation>
</comment>
<dbReference type="InterPro" id="IPR016177">
    <property type="entry name" value="DNA-bd_dom_sf"/>
</dbReference>
<evidence type="ECO:0000256" key="6">
    <source>
        <dbReference type="SAM" id="MobiDB-lite"/>
    </source>
</evidence>
<keyword evidence="4" id="KW-0804">Transcription</keyword>
<feature type="region of interest" description="Disordered" evidence="6">
    <location>
        <begin position="111"/>
        <end position="147"/>
    </location>
</feature>
<comment type="caution">
    <text evidence="8">The sequence shown here is derived from an EMBL/GenBank/DDBJ whole genome shotgun (WGS) entry which is preliminary data.</text>
</comment>
<dbReference type="GO" id="GO:0005634">
    <property type="term" value="C:nucleus"/>
    <property type="evidence" value="ECO:0007669"/>
    <property type="project" value="UniProtKB-SubCell"/>
</dbReference>
<evidence type="ECO:0000313" key="9">
    <source>
        <dbReference type="Proteomes" id="UP000660262"/>
    </source>
</evidence>
<accession>A0A830HCU5</accession>
<keyword evidence="2" id="KW-0805">Transcription regulation</keyword>
<dbReference type="Gene3D" id="3.30.730.10">
    <property type="entry name" value="AP2/ERF domain"/>
    <property type="match status" value="1"/>
</dbReference>
<dbReference type="GO" id="GO:0003700">
    <property type="term" value="F:DNA-binding transcription factor activity"/>
    <property type="evidence" value="ECO:0007669"/>
    <property type="project" value="InterPro"/>
</dbReference>
<dbReference type="PANTHER" id="PTHR32467:SF90">
    <property type="entry name" value="AP2-LIKE ETHYLENE-RESPONSIVE TRANSCRIPTION FACTOR AIL1"/>
    <property type="match status" value="1"/>
</dbReference>
<keyword evidence="9" id="KW-1185">Reference proteome</keyword>
<name>A0A830HCU5_9CHLO</name>
<dbReference type="EMBL" id="BNJQ01000005">
    <property type="protein sequence ID" value="GHP03401.1"/>
    <property type="molecule type" value="Genomic_DNA"/>
</dbReference>
<protein>
    <recommendedName>
        <fullName evidence="7">AP2/ERF domain-containing protein</fullName>
    </recommendedName>
</protein>
<dbReference type="SMART" id="SM00380">
    <property type="entry name" value="AP2"/>
    <property type="match status" value="1"/>
</dbReference>
<evidence type="ECO:0000256" key="1">
    <source>
        <dbReference type="ARBA" id="ARBA00004123"/>
    </source>
</evidence>
<evidence type="ECO:0000256" key="4">
    <source>
        <dbReference type="ARBA" id="ARBA00023163"/>
    </source>
</evidence>
<dbReference type="OrthoDB" id="242866at2759"/>
<gene>
    <name evidence="8" type="ORF">PPROV_000215600</name>
</gene>
<dbReference type="AlphaFoldDB" id="A0A830HCU5"/>
<reference evidence="8" key="1">
    <citation type="submission" date="2020-10" db="EMBL/GenBank/DDBJ databases">
        <title>Unveiling of a novel bifunctional photoreceptor, Dualchrome1, isolated from a cosmopolitan green alga.</title>
        <authorList>
            <person name="Suzuki S."/>
            <person name="Kawachi M."/>
        </authorList>
    </citation>
    <scope>NUCLEOTIDE SEQUENCE</scope>
    <source>
        <strain evidence="8">NIES 2893</strain>
    </source>
</reference>
<sequence>MENYKPLVSPRINNTANQNAAVHMNHAMLDVTASPPVSKRMRSMETPDAKTAMEATTTATPTQQQQQSVKRKHISNATWTLPTTRSALETLVRAYVMDAGEAPAVLTKRRRRELMNSVNTNARDDDDDVPKKVPPATRGEPDGWENVVVPTWEGVRKRVEEAASRYAPTSTSAAEAEAGAAGAAALPGGGVASTGVPASSAAAVGGDAYSGAAGAADGAAGAADGAAAAGVAAAGAGAATKPVVKLHKAGKPSKGAGARQYTSKFRGVHQTFPTKRWEAQFRRNGKPTSLGCFDREEEAARAYDKMVVWMELHHIPGVKTGPKGGTTNFPLAEYEADLATLRAMSQDDLVHALRRDGRAQAAAR</sequence>
<evidence type="ECO:0000256" key="5">
    <source>
        <dbReference type="ARBA" id="ARBA00023242"/>
    </source>
</evidence>
<dbReference type="PANTHER" id="PTHR32467">
    <property type="entry name" value="AP2-LIKE ETHYLENE-RESPONSIVE TRANSCRIPTION FACTOR"/>
    <property type="match status" value="1"/>
</dbReference>
<evidence type="ECO:0000313" key="8">
    <source>
        <dbReference type="EMBL" id="GHP03401.1"/>
    </source>
</evidence>
<evidence type="ECO:0000259" key="7">
    <source>
        <dbReference type="PROSITE" id="PS51032"/>
    </source>
</evidence>
<dbReference type="SUPFAM" id="SSF54171">
    <property type="entry name" value="DNA-binding domain"/>
    <property type="match status" value="1"/>
</dbReference>
<dbReference type="PROSITE" id="PS51032">
    <property type="entry name" value="AP2_ERF"/>
    <property type="match status" value="1"/>
</dbReference>
<organism evidence="8 9">
    <name type="scientific">Pycnococcus provasolii</name>
    <dbReference type="NCBI Taxonomy" id="41880"/>
    <lineage>
        <taxon>Eukaryota</taxon>
        <taxon>Viridiplantae</taxon>
        <taxon>Chlorophyta</taxon>
        <taxon>Pseudoscourfieldiophyceae</taxon>
        <taxon>Pseudoscourfieldiales</taxon>
        <taxon>Pycnococcaceae</taxon>
        <taxon>Pycnococcus</taxon>
    </lineage>
</organism>
<dbReference type="GO" id="GO:0003677">
    <property type="term" value="F:DNA binding"/>
    <property type="evidence" value="ECO:0007669"/>
    <property type="project" value="UniProtKB-KW"/>
</dbReference>
<dbReference type="InterPro" id="IPR036955">
    <property type="entry name" value="AP2/ERF_dom_sf"/>
</dbReference>
<evidence type="ECO:0000256" key="3">
    <source>
        <dbReference type="ARBA" id="ARBA00023125"/>
    </source>
</evidence>
<dbReference type="Proteomes" id="UP000660262">
    <property type="component" value="Unassembled WGS sequence"/>
</dbReference>
<dbReference type="InterPro" id="IPR001471">
    <property type="entry name" value="AP2/ERF_dom"/>
</dbReference>
<evidence type="ECO:0000256" key="2">
    <source>
        <dbReference type="ARBA" id="ARBA00023015"/>
    </source>
</evidence>